<dbReference type="SUPFAM" id="SSF52151">
    <property type="entry name" value="FabD/lysophospholipase-like"/>
    <property type="match status" value="1"/>
</dbReference>
<evidence type="ECO:0000256" key="1">
    <source>
        <dbReference type="ARBA" id="ARBA00022837"/>
    </source>
</evidence>
<evidence type="ECO:0000259" key="6">
    <source>
        <dbReference type="PROSITE" id="PS50222"/>
    </source>
</evidence>
<dbReference type="PROSITE" id="PS51635">
    <property type="entry name" value="PNPLA"/>
    <property type="match status" value="1"/>
</dbReference>
<dbReference type="GO" id="GO:0005509">
    <property type="term" value="F:calcium ion binding"/>
    <property type="evidence" value="ECO:0007669"/>
    <property type="project" value="InterPro"/>
</dbReference>
<dbReference type="CDD" id="cd07207">
    <property type="entry name" value="Pat_ExoU_VipD_like"/>
    <property type="match status" value="1"/>
</dbReference>
<organism evidence="8 9">
    <name type="scientific">Elysia marginata</name>
    <dbReference type="NCBI Taxonomy" id="1093978"/>
    <lineage>
        <taxon>Eukaryota</taxon>
        <taxon>Metazoa</taxon>
        <taxon>Spiralia</taxon>
        <taxon>Lophotrochozoa</taxon>
        <taxon>Mollusca</taxon>
        <taxon>Gastropoda</taxon>
        <taxon>Heterobranchia</taxon>
        <taxon>Euthyneura</taxon>
        <taxon>Panpulmonata</taxon>
        <taxon>Sacoglossa</taxon>
        <taxon>Placobranchoidea</taxon>
        <taxon>Plakobranchidae</taxon>
        <taxon>Elysia</taxon>
    </lineage>
</organism>
<proteinExistence type="predicted"/>
<dbReference type="Pfam" id="PF01734">
    <property type="entry name" value="Patatin"/>
    <property type="match status" value="1"/>
</dbReference>
<dbReference type="PANTHER" id="PTHR46394:SF1">
    <property type="entry name" value="PNPLA DOMAIN-CONTAINING PROTEIN"/>
    <property type="match status" value="1"/>
</dbReference>
<dbReference type="InterPro" id="IPR052580">
    <property type="entry name" value="Lipid_Hydrolase"/>
</dbReference>
<evidence type="ECO:0008006" key="10">
    <source>
        <dbReference type="Google" id="ProtNLM"/>
    </source>
</evidence>
<gene>
    <name evidence="8" type="ORF">ElyMa_004174600</name>
</gene>
<feature type="active site" description="Proton acceptor" evidence="3">
    <location>
        <position position="287"/>
    </location>
</feature>
<keyword evidence="5" id="KW-0812">Transmembrane</keyword>
<dbReference type="GO" id="GO:0016042">
    <property type="term" value="P:lipid catabolic process"/>
    <property type="evidence" value="ECO:0007669"/>
    <property type="project" value="UniProtKB-UniRule"/>
</dbReference>
<feature type="domain" description="EF-hand" evidence="6">
    <location>
        <begin position="443"/>
        <end position="478"/>
    </location>
</feature>
<dbReference type="InterPro" id="IPR016035">
    <property type="entry name" value="Acyl_Trfase/lysoPLipase"/>
</dbReference>
<name>A0AAV4GLA3_9GAST</name>
<feature type="domain" description="PNPLA" evidence="7">
    <location>
        <begin position="109"/>
        <end position="300"/>
    </location>
</feature>
<dbReference type="InterPro" id="IPR002641">
    <property type="entry name" value="PNPLA_dom"/>
</dbReference>
<feature type="short sequence motif" description="GXSXG" evidence="3">
    <location>
        <begin position="142"/>
        <end position="146"/>
    </location>
</feature>
<dbReference type="PROSITE" id="PS00018">
    <property type="entry name" value="EF_HAND_1"/>
    <property type="match status" value="1"/>
</dbReference>
<feature type="transmembrane region" description="Helical" evidence="5">
    <location>
        <begin position="140"/>
        <end position="159"/>
    </location>
</feature>
<dbReference type="SUPFAM" id="SSF47473">
    <property type="entry name" value="EF-hand"/>
    <property type="match status" value="1"/>
</dbReference>
<dbReference type="PROSITE" id="PS50222">
    <property type="entry name" value="EF_HAND_2"/>
    <property type="match status" value="1"/>
</dbReference>
<keyword evidence="3" id="KW-0378">Hydrolase</keyword>
<dbReference type="Gene3D" id="3.40.1090.10">
    <property type="entry name" value="Cytosolic phospholipase A2 catalytic domain"/>
    <property type="match status" value="2"/>
</dbReference>
<dbReference type="AlphaFoldDB" id="A0AAV4GLA3"/>
<dbReference type="SMART" id="SM00054">
    <property type="entry name" value="EFh"/>
    <property type="match status" value="1"/>
</dbReference>
<feature type="active site" description="Nucleophile" evidence="3">
    <location>
        <position position="144"/>
    </location>
</feature>
<dbReference type="InterPro" id="IPR002048">
    <property type="entry name" value="EF_hand_dom"/>
</dbReference>
<keyword evidence="5" id="KW-1133">Transmembrane helix</keyword>
<feature type="short sequence motif" description="GXGXXG" evidence="3">
    <location>
        <begin position="113"/>
        <end position="118"/>
    </location>
</feature>
<feature type="short sequence motif" description="DGA/G" evidence="3">
    <location>
        <begin position="287"/>
        <end position="289"/>
    </location>
</feature>
<accession>A0AAV4GLA3</accession>
<evidence type="ECO:0000256" key="2">
    <source>
        <dbReference type="ARBA" id="ARBA00023098"/>
    </source>
</evidence>
<evidence type="ECO:0000256" key="3">
    <source>
        <dbReference type="PROSITE-ProRule" id="PRU01161"/>
    </source>
</evidence>
<evidence type="ECO:0000259" key="7">
    <source>
        <dbReference type="PROSITE" id="PS51635"/>
    </source>
</evidence>
<dbReference type="EMBL" id="BMAT01008461">
    <property type="protein sequence ID" value="GFR85461.1"/>
    <property type="molecule type" value="Genomic_DNA"/>
</dbReference>
<protein>
    <recommendedName>
        <fullName evidence="10">Calmodulin</fullName>
    </recommendedName>
</protein>
<dbReference type="PANTHER" id="PTHR46394">
    <property type="entry name" value="ANNEXIN"/>
    <property type="match status" value="1"/>
</dbReference>
<evidence type="ECO:0000313" key="9">
    <source>
        <dbReference type="Proteomes" id="UP000762676"/>
    </source>
</evidence>
<comment type="caution">
    <text evidence="8">The sequence shown here is derived from an EMBL/GenBank/DDBJ whole genome shotgun (WGS) entry which is preliminary data.</text>
</comment>
<dbReference type="InterPro" id="IPR018247">
    <property type="entry name" value="EF_Hand_1_Ca_BS"/>
</dbReference>
<feature type="compositionally biased region" description="Basic residues" evidence="4">
    <location>
        <begin position="1"/>
        <end position="19"/>
    </location>
</feature>
<feature type="region of interest" description="Disordered" evidence="4">
    <location>
        <begin position="1"/>
        <end position="33"/>
    </location>
</feature>
<evidence type="ECO:0000256" key="5">
    <source>
        <dbReference type="SAM" id="Phobius"/>
    </source>
</evidence>
<evidence type="ECO:0000313" key="8">
    <source>
        <dbReference type="EMBL" id="GFR85461.1"/>
    </source>
</evidence>
<evidence type="ECO:0000256" key="4">
    <source>
        <dbReference type="SAM" id="MobiDB-lite"/>
    </source>
</evidence>
<keyword evidence="1" id="KW-0106">Calcium</keyword>
<keyword evidence="5" id="KW-0472">Membrane</keyword>
<keyword evidence="9" id="KW-1185">Reference proteome</keyword>
<sequence length="587" mass="66876">MKKKKKKKKKKEKEKKKKINNYMSNKEEEEKKKMTRKQYEECIAQEERLLFGAANIQEADDDQVDSLRVETIETLKASLTETDYAQMDTEHKDALNARIEDYNFPFENLVFEGGGVKGLALIGALKCLDELGILKNIRRFAGTSAGAITAGMIAVGYHYEELMDFWSGDVESLFSDHSCGYLSFLPNVLSKFGWNPGNKIMAYMGNMIAAKSKTNDPDMTFYDLYRERNVELCIVVTNISQMNTEYCHPKTTPDMPIRQALRMSMSIPGVFTAPTYDNHGQVDVFVDGGVLCNYPIHSFDGWFLSMAKEDAFLLKLQPLKKLPELMSNCNRFATQNPKSLGFLLFSESEREVMKEQLEKRQGAVLPTRPVKDTKLYKHKKKTSEDLAKAEREHCKVVEAMEAFMRVLQKYNLKEQEYIDKGELRNALNDTAEFPPEQAELLFCKGTDVDSVFEALDKDGNGKVAFSELIHFIEERGIRLQVRFQGFERQDVKNFVQFLNALQSTMLTNMKYVHVKLEDVKRTVGINTGHIGTLDYGMEKADRDFVIARGYNATRSYLGYCVAWNYPGVIKKSAAEVAVDNHGESSVS</sequence>
<dbReference type="Gene3D" id="1.10.238.10">
    <property type="entry name" value="EF-hand"/>
    <property type="match status" value="1"/>
</dbReference>
<dbReference type="Proteomes" id="UP000762676">
    <property type="component" value="Unassembled WGS sequence"/>
</dbReference>
<keyword evidence="2 3" id="KW-0443">Lipid metabolism</keyword>
<reference evidence="8 9" key="1">
    <citation type="journal article" date="2021" name="Elife">
        <title>Chloroplast acquisition without the gene transfer in kleptoplastic sea slugs, Plakobranchus ocellatus.</title>
        <authorList>
            <person name="Maeda T."/>
            <person name="Takahashi S."/>
            <person name="Yoshida T."/>
            <person name="Shimamura S."/>
            <person name="Takaki Y."/>
            <person name="Nagai Y."/>
            <person name="Toyoda A."/>
            <person name="Suzuki Y."/>
            <person name="Arimoto A."/>
            <person name="Ishii H."/>
            <person name="Satoh N."/>
            <person name="Nishiyama T."/>
            <person name="Hasebe M."/>
            <person name="Maruyama T."/>
            <person name="Minagawa J."/>
            <person name="Obokata J."/>
            <person name="Shigenobu S."/>
        </authorList>
    </citation>
    <scope>NUCLEOTIDE SEQUENCE [LARGE SCALE GENOMIC DNA]</scope>
</reference>
<dbReference type="InterPro" id="IPR011992">
    <property type="entry name" value="EF-hand-dom_pair"/>
</dbReference>
<keyword evidence="3" id="KW-0442">Lipid degradation</keyword>
<dbReference type="GO" id="GO:0016787">
    <property type="term" value="F:hydrolase activity"/>
    <property type="evidence" value="ECO:0007669"/>
    <property type="project" value="UniProtKB-UniRule"/>
</dbReference>